<proteinExistence type="inferred from homology"/>
<evidence type="ECO:0000313" key="7">
    <source>
        <dbReference type="Proteomes" id="UP000594034"/>
    </source>
</evidence>
<dbReference type="PANTHER" id="PTHR30126:SF4">
    <property type="entry name" value="LYSR FAMILY TRANSCRIPTIONAL REGULATOR"/>
    <property type="match status" value="1"/>
</dbReference>
<dbReference type="Pfam" id="PF00126">
    <property type="entry name" value="HTH_1"/>
    <property type="match status" value="1"/>
</dbReference>
<evidence type="ECO:0000256" key="3">
    <source>
        <dbReference type="ARBA" id="ARBA00023125"/>
    </source>
</evidence>
<dbReference type="InterPro" id="IPR036390">
    <property type="entry name" value="WH_DNA-bd_sf"/>
</dbReference>
<gene>
    <name evidence="6" type="ORF">FE240_02135</name>
</gene>
<evidence type="ECO:0000256" key="1">
    <source>
        <dbReference type="ARBA" id="ARBA00009437"/>
    </source>
</evidence>
<dbReference type="PANTHER" id="PTHR30126">
    <property type="entry name" value="HTH-TYPE TRANSCRIPTIONAL REGULATOR"/>
    <property type="match status" value="1"/>
</dbReference>
<keyword evidence="4" id="KW-0804">Transcription</keyword>
<sequence length="364" mass="40692">MKMRAEFCGLISSRIDMIFTSGIEWLLGSVALDSREMLCQRARYRYRNYLGDPFRKFIKESDFAMKLNLEVLAILDAIEQHGSLSAAAAKLYKTPSALSYMVQKLEGDLGITLLDRSGHKIAFTQAGRLMLEKGREILHAARDLELQSGSFGGEQNLSLAIGVDSAFPFTLLMPLLERFYRTFPHVRLSFSHEVLGGAWEGLVEGRTDMILGAFSLPPAHAQFACRALGQLEHLFVHAPNHPLAVLTGKLSSRQVKRHRAVVVADSAKNKLRNGLFLLSGQETITVDHFDAKLQLLLSGVGCGYLPRHLAHPFIERGELVSREIEGRHVSETAYLGWNSERGCEPLLWWLSEMARLEGLDKVYA</sequence>
<feature type="domain" description="HTH lysR-type" evidence="5">
    <location>
        <begin position="67"/>
        <end position="124"/>
    </location>
</feature>
<dbReference type="InterPro" id="IPR000847">
    <property type="entry name" value="LysR_HTH_N"/>
</dbReference>
<evidence type="ECO:0000259" key="5">
    <source>
        <dbReference type="PROSITE" id="PS50931"/>
    </source>
</evidence>
<dbReference type="Gene3D" id="3.40.190.290">
    <property type="match status" value="1"/>
</dbReference>
<dbReference type="Gene3D" id="1.10.10.10">
    <property type="entry name" value="Winged helix-like DNA-binding domain superfamily/Winged helix DNA-binding domain"/>
    <property type="match status" value="1"/>
</dbReference>
<reference evidence="6 7" key="1">
    <citation type="submission" date="2019-05" db="EMBL/GenBank/DDBJ databases">
        <title>OXA-830, a novel chromosomally encoded expanded-spectrum class D beta-lactamase in Aeromonas simiae.</title>
        <authorList>
            <person name="Zhou W."/>
            <person name="Chen Q."/>
        </authorList>
    </citation>
    <scope>NUCLEOTIDE SEQUENCE [LARGE SCALE GENOMIC DNA]</scope>
    <source>
        <strain evidence="6 7">A6</strain>
    </source>
</reference>
<dbReference type="InterPro" id="IPR036388">
    <property type="entry name" value="WH-like_DNA-bd_sf"/>
</dbReference>
<dbReference type="GO" id="GO:0003700">
    <property type="term" value="F:DNA-binding transcription factor activity"/>
    <property type="evidence" value="ECO:0007669"/>
    <property type="project" value="InterPro"/>
</dbReference>
<dbReference type="Pfam" id="PF03466">
    <property type="entry name" value="LysR_substrate"/>
    <property type="match status" value="1"/>
</dbReference>
<dbReference type="SUPFAM" id="SSF46785">
    <property type="entry name" value="Winged helix' DNA-binding domain"/>
    <property type="match status" value="1"/>
</dbReference>
<dbReference type="InterPro" id="IPR005119">
    <property type="entry name" value="LysR_subst-bd"/>
</dbReference>
<dbReference type="KEGG" id="asim:FE240_02135"/>
<accession>A0A5J6WTP9</accession>
<keyword evidence="7" id="KW-1185">Reference proteome</keyword>
<keyword evidence="2" id="KW-0805">Transcription regulation</keyword>
<dbReference type="SUPFAM" id="SSF53850">
    <property type="entry name" value="Periplasmic binding protein-like II"/>
    <property type="match status" value="1"/>
</dbReference>
<dbReference type="AlphaFoldDB" id="A0A5J6WTP9"/>
<comment type="similarity">
    <text evidence="1">Belongs to the LysR transcriptional regulatory family.</text>
</comment>
<dbReference type="Proteomes" id="UP000594034">
    <property type="component" value="Chromosome"/>
</dbReference>
<dbReference type="PROSITE" id="PS50931">
    <property type="entry name" value="HTH_LYSR"/>
    <property type="match status" value="1"/>
</dbReference>
<dbReference type="GO" id="GO:0000976">
    <property type="term" value="F:transcription cis-regulatory region binding"/>
    <property type="evidence" value="ECO:0007669"/>
    <property type="project" value="TreeGrafter"/>
</dbReference>
<evidence type="ECO:0000313" key="6">
    <source>
        <dbReference type="EMBL" id="QFI53607.1"/>
    </source>
</evidence>
<evidence type="ECO:0000256" key="4">
    <source>
        <dbReference type="ARBA" id="ARBA00023163"/>
    </source>
</evidence>
<protein>
    <submittedName>
        <fullName evidence="6">LysR family transcriptional regulator</fullName>
    </submittedName>
</protein>
<keyword evidence="3" id="KW-0238">DNA-binding</keyword>
<evidence type="ECO:0000256" key="2">
    <source>
        <dbReference type="ARBA" id="ARBA00023015"/>
    </source>
</evidence>
<organism evidence="6 7">
    <name type="scientific">Aeromonas simiae</name>
    <dbReference type="NCBI Taxonomy" id="218936"/>
    <lineage>
        <taxon>Bacteria</taxon>
        <taxon>Pseudomonadati</taxon>
        <taxon>Pseudomonadota</taxon>
        <taxon>Gammaproteobacteria</taxon>
        <taxon>Aeromonadales</taxon>
        <taxon>Aeromonadaceae</taxon>
        <taxon>Aeromonas</taxon>
    </lineage>
</organism>
<dbReference type="EMBL" id="CP040449">
    <property type="protein sequence ID" value="QFI53607.1"/>
    <property type="molecule type" value="Genomic_DNA"/>
</dbReference>
<name>A0A5J6WTP9_9GAMM</name>